<feature type="domain" description="THAP4-like heme-binding" evidence="3">
    <location>
        <begin position="619"/>
        <end position="770"/>
    </location>
</feature>
<feature type="compositionally biased region" description="Low complexity" evidence="2">
    <location>
        <begin position="502"/>
        <end position="524"/>
    </location>
</feature>
<feature type="region of interest" description="Disordered" evidence="2">
    <location>
        <begin position="284"/>
        <end position="344"/>
    </location>
</feature>
<dbReference type="Pfam" id="PF21599">
    <property type="entry name" value="ZSWIM3_N"/>
    <property type="match status" value="1"/>
</dbReference>
<protein>
    <submittedName>
        <fullName evidence="6">Mastermind-like protein 2</fullName>
    </submittedName>
</protein>
<dbReference type="PANTHER" id="PTHR15854">
    <property type="entry name" value="THAP4 PROTEIN"/>
    <property type="match status" value="1"/>
</dbReference>
<evidence type="ECO:0000313" key="6">
    <source>
        <dbReference type="RefSeq" id="XP_005110633.1"/>
    </source>
</evidence>
<feature type="region of interest" description="Disordered" evidence="2">
    <location>
        <begin position="413"/>
        <end position="438"/>
    </location>
</feature>
<feature type="domain" description="ZSWIM3 N-terminal" evidence="4">
    <location>
        <begin position="4"/>
        <end position="113"/>
    </location>
</feature>
<feature type="region of interest" description="Disordered" evidence="2">
    <location>
        <begin position="179"/>
        <end position="207"/>
    </location>
</feature>
<dbReference type="CDD" id="cd07828">
    <property type="entry name" value="lipocalin_heme-bd-THAP4-like"/>
    <property type="match status" value="1"/>
</dbReference>
<reference evidence="6" key="1">
    <citation type="submission" date="2025-08" db="UniProtKB">
        <authorList>
            <consortium name="RefSeq"/>
        </authorList>
    </citation>
    <scope>IDENTIFICATION</scope>
</reference>
<feature type="compositionally biased region" description="Low complexity" evidence="2">
    <location>
        <begin position="464"/>
        <end position="476"/>
    </location>
</feature>
<dbReference type="GeneID" id="101864182"/>
<dbReference type="InterPro" id="IPR048325">
    <property type="entry name" value="ZSWIM3_N"/>
</dbReference>
<sequence>MAVEVGAEFDTYDDLTSAVQAYEAENFVNLIIRDTRKVEAAAKRNQRKKYNPAIKYSDISYCCTYGGKKYVSHSTGKRSHKTIKQACPFSLKVRATVDGQRLFVREMCPSHNHELSEVEFRLHPKQRKLDQGSQEEIATLLSLEPDKKLLREKLMQVTGKVILMKDIHNIKTRLVNPKLKPMSGLANDNDDDSTENNDLDIDSSGDSVGELGPLNIIGISEGQEEQPIEIHIPISNVSSLSPSHLGHPQHAIIMQQAKPQGQAVQPPPQLQIAPHLKVQAVPVTGTSHGQPQHQQHLHQQLHQQQQQQHLQHQQQQQQQPQHHHQQQHPQQQHQQQQQQHQYMVSQASYQPPTVYAVTGQQFQPSPAFCLHTQHYQQPTTLPAAVAVTSPSMHHTLPSVNAHHDMRTSQPPFPPWPGVDEVTTRNLARDPNDPHDLSSYQQAVTTPAFAALPQTTDLQRHIHLQQQQQQQQQQQHQNIPLTDSESAAVTNIVTTTNIEQHHQTPQQQQQQQQHQQQQQQQKNPQLRPPPPPQPMHQHAAQLKRRRKQRPVPNSCVTRKRKTAIQSDKDSIMKKYFQQATVKLFFNERLRSPGSKFLRPLKSSVISANMSGEDLKFHDLLKPLAWLFGTWKAETGKGQYPTISEFTYTEEAEFQPIPKKPIVEYKFYSYKTDGSMPLHRETGFIRVKPQTNHIAFVSAHNLGVVEIQEGDVQGQALTVETADLGRTSFNKPPEVKKTKRTLKRLGDELEHVMFMETENTSMTEHLRVLFKKVE</sequence>
<proteinExistence type="predicted"/>
<comment type="catalytic activity">
    <reaction evidence="1">
        <text>peroxynitrite = nitrate</text>
        <dbReference type="Rhea" id="RHEA:63116"/>
        <dbReference type="ChEBI" id="CHEBI:17632"/>
        <dbReference type="ChEBI" id="CHEBI:25941"/>
    </reaction>
    <physiologicalReaction direction="left-to-right" evidence="1">
        <dbReference type="Rhea" id="RHEA:63117"/>
    </physiologicalReaction>
</comment>
<feature type="compositionally biased region" description="Low complexity" evidence="2">
    <location>
        <begin position="290"/>
        <end position="320"/>
    </location>
</feature>
<evidence type="ECO:0000256" key="2">
    <source>
        <dbReference type="SAM" id="MobiDB-lite"/>
    </source>
</evidence>
<feature type="compositionally biased region" description="Basic and acidic residues" evidence="2">
    <location>
        <begin position="426"/>
        <end position="435"/>
    </location>
</feature>
<evidence type="ECO:0000259" key="3">
    <source>
        <dbReference type="Pfam" id="PF08768"/>
    </source>
</evidence>
<feature type="compositionally biased region" description="Low complexity" evidence="2">
    <location>
        <begin position="327"/>
        <end position="341"/>
    </location>
</feature>
<organism evidence="5 6">
    <name type="scientific">Aplysia californica</name>
    <name type="common">California sea hare</name>
    <dbReference type="NCBI Taxonomy" id="6500"/>
    <lineage>
        <taxon>Eukaryota</taxon>
        <taxon>Metazoa</taxon>
        <taxon>Spiralia</taxon>
        <taxon>Lophotrochozoa</taxon>
        <taxon>Mollusca</taxon>
        <taxon>Gastropoda</taxon>
        <taxon>Heterobranchia</taxon>
        <taxon>Euthyneura</taxon>
        <taxon>Tectipleura</taxon>
        <taxon>Aplysiida</taxon>
        <taxon>Aplysioidea</taxon>
        <taxon>Aplysiidae</taxon>
        <taxon>Aplysia</taxon>
    </lineage>
</organism>
<accession>A0ABM0K7K3</accession>
<evidence type="ECO:0000259" key="4">
    <source>
        <dbReference type="Pfam" id="PF21599"/>
    </source>
</evidence>
<feature type="compositionally biased region" description="Acidic residues" evidence="2">
    <location>
        <begin position="188"/>
        <end position="203"/>
    </location>
</feature>
<dbReference type="InterPro" id="IPR012674">
    <property type="entry name" value="Calycin"/>
</dbReference>
<feature type="region of interest" description="Disordered" evidence="2">
    <location>
        <begin position="498"/>
        <end position="563"/>
    </location>
</feature>
<evidence type="ECO:0000256" key="1">
    <source>
        <dbReference type="ARBA" id="ARBA00036993"/>
    </source>
</evidence>
<dbReference type="InterPro" id="IPR045165">
    <property type="entry name" value="Nitrobindin"/>
</dbReference>
<dbReference type="Gene3D" id="2.40.128.20">
    <property type="match status" value="1"/>
</dbReference>
<dbReference type="Proteomes" id="UP000694888">
    <property type="component" value="Unplaced"/>
</dbReference>
<dbReference type="RefSeq" id="XP_005110633.1">
    <property type="nucleotide sequence ID" value="XM_005110576.3"/>
</dbReference>
<feature type="region of interest" description="Disordered" evidence="2">
    <location>
        <begin position="460"/>
        <end position="480"/>
    </location>
</feature>
<dbReference type="InterPro" id="IPR014878">
    <property type="entry name" value="THAP4-like_heme-bd"/>
</dbReference>
<evidence type="ECO:0000313" key="5">
    <source>
        <dbReference type="Proteomes" id="UP000694888"/>
    </source>
</evidence>
<dbReference type="Pfam" id="PF08768">
    <property type="entry name" value="THAP4_heme-bd"/>
    <property type="match status" value="1"/>
</dbReference>
<gene>
    <name evidence="6" type="primary">LOC101864182</name>
</gene>
<dbReference type="SUPFAM" id="SSF50814">
    <property type="entry name" value="Lipocalins"/>
    <property type="match status" value="1"/>
</dbReference>
<keyword evidence="5" id="KW-1185">Reference proteome</keyword>
<name>A0ABM0K7K3_APLCA</name>
<dbReference type="PANTHER" id="PTHR15854:SF4">
    <property type="entry name" value="PEROXYNITRITE ISOMERASE THAP4"/>
    <property type="match status" value="1"/>
</dbReference>